<dbReference type="InterPro" id="IPR017853">
    <property type="entry name" value="GH"/>
</dbReference>
<evidence type="ECO:0000313" key="6">
    <source>
        <dbReference type="EMBL" id="GAA4803918.1"/>
    </source>
</evidence>
<feature type="domain" description="ExoP galactose-binding-like" evidence="5">
    <location>
        <begin position="730"/>
        <end position="870"/>
    </location>
</feature>
<evidence type="ECO:0000256" key="1">
    <source>
        <dbReference type="ARBA" id="ARBA00022801"/>
    </source>
</evidence>
<dbReference type="PRINTS" id="PR00133">
    <property type="entry name" value="GLHYDRLASE3"/>
</dbReference>
<accession>A0ABP9C5L7</accession>
<evidence type="ECO:0000313" key="7">
    <source>
        <dbReference type="Proteomes" id="UP001499959"/>
    </source>
</evidence>
<dbReference type="InterPro" id="IPR001764">
    <property type="entry name" value="Glyco_hydro_3_N"/>
</dbReference>
<sequence length="883" mass="93288">MGRWDVRKRSDDRQAANPLRSTPPAPGARSRGLSALIVAGVLTLSAVGGAQAGHSPAGAGVADGASAPTVHPDRWPAVTWPLAADPAIEARIRALLASMTLEEKVAQTVQADINSITPEDMARYRLGSILAGGNSGPGGKPFATRAEWLRLADDFHRASTAPRDGRPGIPALFGIDAVHGHNNVVGATLYPHNIGLGAARDPALVAKIAAATALELRATGFDWTFAPTLAVPRDERWGRSYEGFSEDPHVVAGYAAGIVEGYQGRAGAPDFLGADKVIATAKHFIGDGGTADGRDQGDARIEEAELRDVHGAGYPPAIAAGVQAVMASFSSWNGDKLHGHRGLLEDVLRGRMGFGGFVVSDWNAHGQLPGCSNDTCPAAVNAGIDMVMAPDSWRGYYENTVKDVRAGRIPMTRLDEAVARILRVKLQAGLFDAPAPSQRPLGRRTDLVGHSDHRALARQAVRASLVLLKNNGRLLPLSPKSRVLVAGDGADDLAKQSGGWTLTWQGTGTRREDFPGATSIWDGLRRRIEAAGGEATLSINGHHAGRRPDVAIVVFGEDPYAEFQGDVRTLAYKPGDDADLALLRRLKAEGIPVVSVFLSGRPLWMNREINASDAFVAAWLPGSEGDGVADVLLRGDDGAIAHDFRGRLSFSWPRTAVQVPLNVGDADYAPQFPFGYGLRYGEHAELPLLSEDAGIAGGLVPHGLYLARGAAATGSRMQLIGADGAEIAVAGATAASADGSIALRSIDHRAQEDARLIEWRGSGRAAFALNTFAANDLTRETNGDVLLMLTLQLREAPTADVWLDVGCGADCAARVRIDADLGALPTHAWLRVGVPLKCLQGAGADMRRIDRPLRIETAGRLALALTRVELGTNPDRTLACTTR</sequence>
<feature type="compositionally biased region" description="Basic and acidic residues" evidence="2">
    <location>
        <begin position="1"/>
        <end position="14"/>
    </location>
</feature>
<dbReference type="InterPro" id="IPR036962">
    <property type="entry name" value="Glyco_hydro_3_N_sf"/>
</dbReference>
<comment type="caution">
    <text evidence="6">The sequence shown here is derived from an EMBL/GenBank/DDBJ whole genome shotgun (WGS) entry which is preliminary data.</text>
</comment>
<dbReference type="Gene3D" id="2.60.120.430">
    <property type="entry name" value="Galactose-binding lectin"/>
    <property type="match status" value="1"/>
</dbReference>
<evidence type="ECO:0000259" key="4">
    <source>
        <dbReference type="Pfam" id="PF01915"/>
    </source>
</evidence>
<dbReference type="SUPFAM" id="SSF51445">
    <property type="entry name" value="(Trans)glycosidases"/>
    <property type="match status" value="1"/>
</dbReference>
<dbReference type="InterPro" id="IPR002772">
    <property type="entry name" value="Glyco_hydro_3_C"/>
</dbReference>
<dbReference type="InterPro" id="IPR051915">
    <property type="entry name" value="Cellulose_Degrad_GH3"/>
</dbReference>
<protein>
    <submittedName>
        <fullName evidence="6">Exo 1,3/1,4-beta-D-glucan glucohydrolase</fullName>
    </submittedName>
</protein>
<dbReference type="Proteomes" id="UP001499959">
    <property type="component" value="Unassembled WGS sequence"/>
</dbReference>
<dbReference type="Pfam" id="PF00933">
    <property type="entry name" value="Glyco_hydro_3"/>
    <property type="match status" value="1"/>
</dbReference>
<dbReference type="Pfam" id="PF18559">
    <property type="entry name" value="Exop_C"/>
    <property type="match status" value="1"/>
</dbReference>
<organism evidence="6 7">
    <name type="scientific">Lysobacter hankyongensis</name>
    <dbReference type="NCBI Taxonomy" id="1176535"/>
    <lineage>
        <taxon>Bacteria</taxon>
        <taxon>Pseudomonadati</taxon>
        <taxon>Pseudomonadota</taxon>
        <taxon>Gammaproteobacteria</taxon>
        <taxon>Lysobacterales</taxon>
        <taxon>Lysobacteraceae</taxon>
        <taxon>Lysobacter</taxon>
    </lineage>
</organism>
<dbReference type="Gene3D" id="3.20.20.300">
    <property type="entry name" value="Glycoside hydrolase, family 3, N-terminal domain"/>
    <property type="match status" value="1"/>
</dbReference>
<keyword evidence="1" id="KW-0378">Hydrolase</keyword>
<dbReference type="Pfam" id="PF01915">
    <property type="entry name" value="Glyco_hydro_3_C"/>
    <property type="match status" value="1"/>
</dbReference>
<dbReference type="InterPro" id="IPR041443">
    <property type="entry name" value="Exop_C"/>
</dbReference>
<gene>
    <name evidence="6" type="ORF">GCM10023307_33330</name>
</gene>
<dbReference type="EMBL" id="BAABJE010000018">
    <property type="protein sequence ID" value="GAA4803918.1"/>
    <property type="molecule type" value="Genomic_DNA"/>
</dbReference>
<feature type="domain" description="Glycoside hydrolase family 3 N-terminal" evidence="3">
    <location>
        <begin position="100"/>
        <end position="424"/>
    </location>
</feature>
<dbReference type="Gene3D" id="3.40.50.1700">
    <property type="entry name" value="Glycoside hydrolase family 3 C-terminal domain"/>
    <property type="match status" value="1"/>
</dbReference>
<dbReference type="InterPro" id="IPR036881">
    <property type="entry name" value="Glyco_hydro_3_C_sf"/>
</dbReference>
<feature type="domain" description="Glycoside hydrolase family 3 C-terminal" evidence="4">
    <location>
        <begin position="465"/>
        <end position="680"/>
    </location>
</feature>
<reference evidence="7" key="1">
    <citation type="journal article" date="2019" name="Int. J. Syst. Evol. Microbiol.">
        <title>The Global Catalogue of Microorganisms (GCM) 10K type strain sequencing project: providing services to taxonomists for standard genome sequencing and annotation.</title>
        <authorList>
            <consortium name="The Broad Institute Genomics Platform"/>
            <consortium name="The Broad Institute Genome Sequencing Center for Infectious Disease"/>
            <person name="Wu L."/>
            <person name="Ma J."/>
        </authorList>
    </citation>
    <scope>NUCLEOTIDE SEQUENCE [LARGE SCALE GENOMIC DNA]</scope>
    <source>
        <strain evidence="7">JCM 18204</strain>
    </source>
</reference>
<name>A0ABP9C5L7_9GAMM</name>
<dbReference type="PANTHER" id="PTHR30620">
    <property type="entry name" value="PERIPLASMIC BETA-GLUCOSIDASE-RELATED"/>
    <property type="match status" value="1"/>
</dbReference>
<proteinExistence type="predicted"/>
<keyword evidence="7" id="KW-1185">Reference proteome</keyword>
<evidence type="ECO:0000259" key="3">
    <source>
        <dbReference type="Pfam" id="PF00933"/>
    </source>
</evidence>
<dbReference type="PANTHER" id="PTHR30620:SF77">
    <property type="entry name" value="LYSOSOMAL BETA GLUCOSIDASE-LIKE"/>
    <property type="match status" value="1"/>
</dbReference>
<evidence type="ECO:0000259" key="5">
    <source>
        <dbReference type="Pfam" id="PF18559"/>
    </source>
</evidence>
<dbReference type="SUPFAM" id="SSF52279">
    <property type="entry name" value="Beta-D-glucan exohydrolase, C-terminal domain"/>
    <property type="match status" value="1"/>
</dbReference>
<feature type="region of interest" description="Disordered" evidence="2">
    <location>
        <begin position="1"/>
        <end position="30"/>
    </location>
</feature>
<evidence type="ECO:0000256" key="2">
    <source>
        <dbReference type="SAM" id="MobiDB-lite"/>
    </source>
</evidence>